<gene>
    <name evidence="3" type="ORF">GMD78_11865</name>
</gene>
<sequence>MSIIINMAILSGPVTSLADESNSEKVSEIDITLSPSDVLFDIDNMKPGDWAPRSIVIQNSGKFDFNYQMSVQNEGSERLFNEFLLEIKDDSDELYNGKLADFERLPIRELEASSEEELEIIVRYPEHLGNEFQGLDSQFTFIFTAEGTEDTDINDRDEENIESSVGSDDDANGTGSGSALPNTATNMFNIVLIGSILLGMGVIIAAASAIKKIRNNKQHI</sequence>
<protein>
    <recommendedName>
        <fullName evidence="5">LPXTG-motif cell wall anchor domain-containing protein</fullName>
    </recommendedName>
</protein>
<accession>A0A6N8FHL0</accession>
<dbReference type="AlphaFoldDB" id="A0A6N8FHL0"/>
<dbReference type="InterPro" id="IPR022121">
    <property type="entry name" value="Peptidase_M73_camelysin"/>
</dbReference>
<evidence type="ECO:0000256" key="2">
    <source>
        <dbReference type="SAM" id="Phobius"/>
    </source>
</evidence>
<keyword evidence="2" id="KW-0472">Membrane</keyword>
<dbReference type="Pfam" id="PF12389">
    <property type="entry name" value="Peptidase_M73"/>
    <property type="match status" value="1"/>
</dbReference>
<evidence type="ECO:0008006" key="5">
    <source>
        <dbReference type="Google" id="ProtNLM"/>
    </source>
</evidence>
<feature type="transmembrane region" description="Helical" evidence="2">
    <location>
        <begin position="187"/>
        <end position="210"/>
    </location>
</feature>
<organism evidence="3 4">
    <name type="scientific">Ornithinibacillus caprae</name>
    <dbReference type="NCBI Taxonomy" id="2678566"/>
    <lineage>
        <taxon>Bacteria</taxon>
        <taxon>Bacillati</taxon>
        <taxon>Bacillota</taxon>
        <taxon>Bacilli</taxon>
        <taxon>Bacillales</taxon>
        <taxon>Bacillaceae</taxon>
        <taxon>Ornithinibacillus</taxon>
    </lineage>
</organism>
<reference evidence="3 4" key="1">
    <citation type="submission" date="2019-11" db="EMBL/GenBank/DDBJ databases">
        <authorList>
            <person name="Li X."/>
        </authorList>
    </citation>
    <scope>NUCLEOTIDE SEQUENCE [LARGE SCALE GENOMIC DNA]</scope>
    <source>
        <strain evidence="3 4">L9</strain>
    </source>
</reference>
<feature type="compositionally biased region" description="Acidic residues" evidence="1">
    <location>
        <begin position="148"/>
        <end position="171"/>
    </location>
</feature>
<dbReference type="Proteomes" id="UP000469125">
    <property type="component" value="Unassembled WGS sequence"/>
</dbReference>
<comment type="caution">
    <text evidence="3">The sequence shown here is derived from an EMBL/GenBank/DDBJ whole genome shotgun (WGS) entry which is preliminary data.</text>
</comment>
<evidence type="ECO:0000256" key="1">
    <source>
        <dbReference type="SAM" id="MobiDB-lite"/>
    </source>
</evidence>
<dbReference type="EMBL" id="WOCA01000008">
    <property type="protein sequence ID" value="MUK89070.1"/>
    <property type="molecule type" value="Genomic_DNA"/>
</dbReference>
<name>A0A6N8FHL0_9BACI</name>
<keyword evidence="4" id="KW-1185">Reference proteome</keyword>
<keyword evidence="2" id="KW-1133">Transmembrane helix</keyword>
<evidence type="ECO:0000313" key="4">
    <source>
        <dbReference type="Proteomes" id="UP000469125"/>
    </source>
</evidence>
<keyword evidence="2" id="KW-0812">Transmembrane</keyword>
<evidence type="ECO:0000313" key="3">
    <source>
        <dbReference type="EMBL" id="MUK89070.1"/>
    </source>
</evidence>
<proteinExistence type="predicted"/>
<feature type="region of interest" description="Disordered" evidence="1">
    <location>
        <begin position="148"/>
        <end position="179"/>
    </location>
</feature>